<keyword evidence="2" id="KW-1185">Reference proteome</keyword>
<evidence type="ECO:0000313" key="2">
    <source>
        <dbReference type="Proteomes" id="UP000791440"/>
    </source>
</evidence>
<reference evidence="1" key="2">
    <citation type="submission" date="2020-12" db="EMBL/GenBank/DDBJ databases">
        <authorList>
            <person name="Kanost M."/>
        </authorList>
    </citation>
    <scope>NUCLEOTIDE SEQUENCE</scope>
</reference>
<accession>A0A921ZXD2</accession>
<comment type="caution">
    <text evidence="1">The sequence shown here is derived from an EMBL/GenBank/DDBJ whole genome shotgun (WGS) entry which is preliminary data.</text>
</comment>
<reference evidence="1" key="1">
    <citation type="journal article" date="2016" name="Insect Biochem. Mol. Biol.">
        <title>Multifaceted biological insights from a draft genome sequence of the tobacco hornworm moth, Manduca sexta.</title>
        <authorList>
            <person name="Kanost M.R."/>
            <person name="Arrese E.L."/>
            <person name="Cao X."/>
            <person name="Chen Y.R."/>
            <person name="Chellapilla S."/>
            <person name="Goldsmith M.R."/>
            <person name="Grosse-Wilde E."/>
            <person name="Heckel D.G."/>
            <person name="Herndon N."/>
            <person name="Jiang H."/>
            <person name="Papanicolaou A."/>
            <person name="Qu J."/>
            <person name="Soulages J.L."/>
            <person name="Vogel H."/>
            <person name="Walters J."/>
            <person name="Waterhouse R.M."/>
            <person name="Ahn S.J."/>
            <person name="Almeida F.C."/>
            <person name="An C."/>
            <person name="Aqrawi P."/>
            <person name="Bretschneider A."/>
            <person name="Bryant W.B."/>
            <person name="Bucks S."/>
            <person name="Chao H."/>
            <person name="Chevignon G."/>
            <person name="Christen J.M."/>
            <person name="Clarke D.F."/>
            <person name="Dittmer N.T."/>
            <person name="Ferguson L.C.F."/>
            <person name="Garavelou S."/>
            <person name="Gordon K.H.J."/>
            <person name="Gunaratna R.T."/>
            <person name="Han Y."/>
            <person name="Hauser F."/>
            <person name="He Y."/>
            <person name="Heidel-Fischer H."/>
            <person name="Hirsh A."/>
            <person name="Hu Y."/>
            <person name="Jiang H."/>
            <person name="Kalra D."/>
            <person name="Klinner C."/>
            <person name="Konig C."/>
            <person name="Kovar C."/>
            <person name="Kroll A.R."/>
            <person name="Kuwar S.S."/>
            <person name="Lee S.L."/>
            <person name="Lehman R."/>
            <person name="Li K."/>
            <person name="Li Z."/>
            <person name="Liang H."/>
            <person name="Lovelace S."/>
            <person name="Lu Z."/>
            <person name="Mansfield J.H."/>
            <person name="McCulloch K.J."/>
            <person name="Mathew T."/>
            <person name="Morton B."/>
            <person name="Muzny D.M."/>
            <person name="Neunemann D."/>
            <person name="Ongeri F."/>
            <person name="Pauchet Y."/>
            <person name="Pu L.L."/>
            <person name="Pyrousis I."/>
            <person name="Rao X.J."/>
            <person name="Redding A."/>
            <person name="Roesel C."/>
            <person name="Sanchez-Gracia A."/>
            <person name="Schaack S."/>
            <person name="Shukla A."/>
            <person name="Tetreau G."/>
            <person name="Wang Y."/>
            <person name="Xiong G.H."/>
            <person name="Traut W."/>
            <person name="Walsh T.K."/>
            <person name="Worley K.C."/>
            <person name="Wu D."/>
            <person name="Wu W."/>
            <person name="Wu Y.Q."/>
            <person name="Zhang X."/>
            <person name="Zou Z."/>
            <person name="Zucker H."/>
            <person name="Briscoe A.D."/>
            <person name="Burmester T."/>
            <person name="Clem R.J."/>
            <person name="Feyereisen R."/>
            <person name="Grimmelikhuijzen C.J.P."/>
            <person name="Hamodrakas S.J."/>
            <person name="Hansson B.S."/>
            <person name="Huguet E."/>
            <person name="Jermiin L.S."/>
            <person name="Lan Q."/>
            <person name="Lehman H.K."/>
            <person name="Lorenzen M."/>
            <person name="Merzendorfer H."/>
            <person name="Michalopoulos I."/>
            <person name="Morton D.B."/>
            <person name="Muthukrishnan S."/>
            <person name="Oakeshott J.G."/>
            <person name="Palmer W."/>
            <person name="Park Y."/>
            <person name="Passarelli A.L."/>
            <person name="Rozas J."/>
            <person name="Schwartz L.M."/>
            <person name="Smith W."/>
            <person name="Southgate A."/>
            <person name="Vilcinskas A."/>
            <person name="Vogt R."/>
            <person name="Wang P."/>
            <person name="Werren J."/>
            <person name="Yu X.Q."/>
            <person name="Zhou J.J."/>
            <person name="Brown S.J."/>
            <person name="Scherer S.E."/>
            <person name="Richards S."/>
            <person name="Blissard G.W."/>
        </authorList>
    </citation>
    <scope>NUCLEOTIDE SEQUENCE</scope>
</reference>
<feature type="non-terminal residue" evidence="1">
    <location>
        <position position="1"/>
    </location>
</feature>
<dbReference type="AlphaFoldDB" id="A0A921ZXD2"/>
<proteinExistence type="predicted"/>
<protein>
    <submittedName>
        <fullName evidence="1">Uncharacterized protein</fullName>
    </submittedName>
</protein>
<name>A0A921ZXD2_MANSE</name>
<sequence length="53" mass="6002">SVDLEQSPSVSEHLLPTSDVHALIDFSYRCKQFISFSSVNESTVYTVSFEDMK</sequence>
<dbReference type="Proteomes" id="UP000791440">
    <property type="component" value="Unassembled WGS sequence"/>
</dbReference>
<organism evidence="1 2">
    <name type="scientific">Manduca sexta</name>
    <name type="common">Tobacco hawkmoth</name>
    <name type="synonym">Tobacco hornworm</name>
    <dbReference type="NCBI Taxonomy" id="7130"/>
    <lineage>
        <taxon>Eukaryota</taxon>
        <taxon>Metazoa</taxon>
        <taxon>Ecdysozoa</taxon>
        <taxon>Arthropoda</taxon>
        <taxon>Hexapoda</taxon>
        <taxon>Insecta</taxon>
        <taxon>Pterygota</taxon>
        <taxon>Neoptera</taxon>
        <taxon>Endopterygota</taxon>
        <taxon>Lepidoptera</taxon>
        <taxon>Glossata</taxon>
        <taxon>Ditrysia</taxon>
        <taxon>Bombycoidea</taxon>
        <taxon>Sphingidae</taxon>
        <taxon>Sphinginae</taxon>
        <taxon>Sphingini</taxon>
        <taxon>Manduca</taxon>
    </lineage>
</organism>
<evidence type="ECO:0000313" key="1">
    <source>
        <dbReference type="EMBL" id="KAG6465942.1"/>
    </source>
</evidence>
<dbReference type="EMBL" id="JH670213">
    <property type="protein sequence ID" value="KAG6465942.1"/>
    <property type="molecule type" value="Genomic_DNA"/>
</dbReference>
<gene>
    <name evidence="1" type="ORF">O3G_MSEX015521</name>
</gene>
<feature type="non-terminal residue" evidence="1">
    <location>
        <position position="53"/>
    </location>
</feature>